<proteinExistence type="predicted"/>
<keyword evidence="6 11" id="KW-0418">Kinase</keyword>
<dbReference type="GO" id="GO:0046983">
    <property type="term" value="F:protein dimerization activity"/>
    <property type="evidence" value="ECO:0007669"/>
    <property type="project" value="InterPro"/>
</dbReference>
<dbReference type="AlphaFoldDB" id="A0A841FSN1"/>
<accession>A0A841FSN1</accession>
<dbReference type="CDD" id="cd16917">
    <property type="entry name" value="HATPase_UhpB-NarQ-NarX-like"/>
    <property type="match status" value="1"/>
</dbReference>
<dbReference type="InterPro" id="IPR011712">
    <property type="entry name" value="Sig_transdc_His_kin_sub3_dim/P"/>
</dbReference>
<name>A0A841FSN1_9ACTN</name>
<dbReference type="PANTHER" id="PTHR24421:SF10">
    <property type="entry name" value="NITRATE_NITRITE SENSOR PROTEIN NARQ"/>
    <property type="match status" value="1"/>
</dbReference>
<dbReference type="Gene3D" id="1.20.5.1930">
    <property type="match status" value="1"/>
</dbReference>
<dbReference type="InterPro" id="IPR003594">
    <property type="entry name" value="HATPase_dom"/>
</dbReference>
<feature type="transmembrane region" description="Helical" evidence="9">
    <location>
        <begin position="117"/>
        <end position="137"/>
    </location>
</feature>
<comment type="caution">
    <text evidence="11">The sequence shown here is derived from an EMBL/GenBank/DDBJ whole genome shotgun (WGS) entry which is preliminary data.</text>
</comment>
<dbReference type="GO" id="GO:0016020">
    <property type="term" value="C:membrane"/>
    <property type="evidence" value="ECO:0007669"/>
    <property type="project" value="InterPro"/>
</dbReference>
<feature type="transmembrane region" description="Helical" evidence="9">
    <location>
        <begin position="143"/>
        <end position="162"/>
    </location>
</feature>
<dbReference type="RefSeq" id="WP_184791635.1">
    <property type="nucleotide sequence ID" value="NZ_BONT01000060.1"/>
</dbReference>
<evidence type="ECO:0000259" key="10">
    <source>
        <dbReference type="SMART" id="SM00387"/>
    </source>
</evidence>
<dbReference type="Pfam" id="PF23539">
    <property type="entry name" value="DUF7134"/>
    <property type="match status" value="1"/>
</dbReference>
<evidence type="ECO:0000256" key="7">
    <source>
        <dbReference type="ARBA" id="ARBA00022840"/>
    </source>
</evidence>
<gene>
    <name evidence="11" type="ORF">HNR73_006700</name>
</gene>
<evidence type="ECO:0000256" key="4">
    <source>
        <dbReference type="ARBA" id="ARBA00022679"/>
    </source>
</evidence>
<keyword evidence="12" id="KW-1185">Reference proteome</keyword>
<keyword evidence="7" id="KW-0067">ATP-binding</keyword>
<dbReference type="GO" id="GO:0005524">
    <property type="term" value="F:ATP binding"/>
    <property type="evidence" value="ECO:0007669"/>
    <property type="project" value="UniProtKB-KW"/>
</dbReference>
<dbReference type="Pfam" id="PF07730">
    <property type="entry name" value="HisKA_3"/>
    <property type="match status" value="1"/>
</dbReference>
<feature type="domain" description="Histidine kinase/HSP90-like ATPase" evidence="10">
    <location>
        <begin position="292"/>
        <end position="384"/>
    </location>
</feature>
<keyword evidence="5" id="KW-0547">Nucleotide-binding</keyword>
<dbReference type="PANTHER" id="PTHR24421">
    <property type="entry name" value="NITRATE/NITRITE SENSOR PROTEIN NARX-RELATED"/>
    <property type="match status" value="1"/>
</dbReference>
<comment type="catalytic activity">
    <reaction evidence="1">
        <text>ATP + protein L-histidine = ADP + protein N-phospho-L-histidine.</text>
        <dbReference type="EC" id="2.7.13.3"/>
    </reaction>
</comment>
<dbReference type="EC" id="2.7.13.3" evidence="2"/>
<feature type="transmembrane region" description="Helical" evidence="9">
    <location>
        <begin position="48"/>
        <end position="65"/>
    </location>
</feature>
<sequence>MPRPTAIRPRRFRPPPFAFDAAVAVAVLAAHTAPFLFTTRVADPVAGWTWWQYLPVPAMAVALLWRRRAPLPVLLAVLALQICYAAPDPDTAPQEVPYAVLVAAYSTAALCGPRARVWAVAVLAVLGSVQALGLVLDTTSGETATRGLILVVTAWILGRLTAGRQALAERLRAEKADEAKRAVARERTMIARDTHDILGHAISLIVVQAEAGAVVVHTAPDRAETALRAIAESGRGAMTQVRGLLGLWEGRERADAERPSIPGISDLVEGTGRTGRRVGLTVTGAPGALAADAEVAAYRIVQEALTNVVKHAGPADVEVRLDWAADGLTVSVTDDGNGTGTNGGGGRGLIGIRERARACGGTASFARGRDGRGFAVEARLPGRAL</sequence>
<evidence type="ECO:0000313" key="12">
    <source>
        <dbReference type="Proteomes" id="UP000548476"/>
    </source>
</evidence>
<dbReference type="SUPFAM" id="SSF55874">
    <property type="entry name" value="ATPase domain of HSP90 chaperone/DNA topoisomerase II/histidine kinase"/>
    <property type="match status" value="1"/>
</dbReference>
<protein>
    <recommendedName>
        <fullName evidence="2">histidine kinase</fullName>
        <ecNumber evidence="2">2.7.13.3</ecNumber>
    </recommendedName>
</protein>
<evidence type="ECO:0000256" key="1">
    <source>
        <dbReference type="ARBA" id="ARBA00000085"/>
    </source>
</evidence>
<evidence type="ECO:0000256" key="8">
    <source>
        <dbReference type="ARBA" id="ARBA00023012"/>
    </source>
</evidence>
<evidence type="ECO:0000256" key="6">
    <source>
        <dbReference type="ARBA" id="ARBA00022777"/>
    </source>
</evidence>
<evidence type="ECO:0000256" key="5">
    <source>
        <dbReference type="ARBA" id="ARBA00022741"/>
    </source>
</evidence>
<evidence type="ECO:0000313" key="11">
    <source>
        <dbReference type="EMBL" id="MBB6038814.1"/>
    </source>
</evidence>
<keyword evidence="3" id="KW-0597">Phosphoprotein</keyword>
<organism evidence="11 12">
    <name type="scientific">Phytomonospora endophytica</name>
    <dbReference type="NCBI Taxonomy" id="714109"/>
    <lineage>
        <taxon>Bacteria</taxon>
        <taxon>Bacillati</taxon>
        <taxon>Actinomycetota</taxon>
        <taxon>Actinomycetes</taxon>
        <taxon>Micromonosporales</taxon>
        <taxon>Micromonosporaceae</taxon>
        <taxon>Phytomonospora</taxon>
    </lineage>
</organism>
<dbReference type="Pfam" id="PF02518">
    <property type="entry name" value="HATPase_c"/>
    <property type="match status" value="1"/>
</dbReference>
<dbReference type="SMART" id="SM00387">
    <property type="entry name" value="HATPase_c"/>
    <property type="match status" value="1"/>
</dbReference>
<evidence type="ECO:0000256" key="9">
    <source>
        <dbReference type="SAM" id="Phobius"/>
    </source>
</evidence>
<evidence type="ECO:0000256" key="2">
    <source>
        <dbReference type="ARBA" id="ARBA00012438"/>
    </source>
</evidence>
<dbReference type="EMBL" id="JACHGT010000018">
    <property type="protein sequence ID" value="MBB6038814.1"/>
    <property type="molecule type" value="Genomic_DNA"/>
</dbReference>
<keyword evidence="4" id="KW-0808">Transferase</keyword>
<dbReference type="Gene3D" id="3.30.565.10">
    <property type="entry name" value="Histidine kinase-like ATPase, C-terminal domain"/>
    <property type="match status" value="1"/>
</dbReference>
<dbReference type="Proteomes" id="UP000548476">
    <property type="component" value="Unassembled WGS sequence"/>
</dbReference>
<keyword evidence="9" id="KW-1133">Transmembrane helix</keyword>
<keyword evidence="9" id="KW-0812">Transmembrane</keyword>
<dbReference type="InterPro" id="IPR036890">
    <property type="entry name" value="HATPase_C_sf"/>
</dbReference>
<dbReference type="InterPro" id="IPR055558">
    <property type="entry name" value="DUF7134"/>
</dbReference>
<reference evidence="11 12" key="1">
    <citation type="submission" date="2020-08" db="EMBL/GenBank/DDBJ databases">
        <title>Genomic Encyclopedia of Type Strains, Phase IV (KMG-IV): sequencing the most valuable type-strain genomes for metagenomic binning, comparative biology and taxonomic classification.</title>
        <authorList>
            <person name="Goeker M."/>
        </authorList>
    </citation>
    <scope>NUCLEOTIDE SEQUENCE [LARGE SCALE GENOMIC DNA]</scope>
    <source>
        <strain evidence="11 12">YIM 65646</strain>
    </source>
</reference>
<evidence type="ECO:0000256" key="3">
    <source>
        <dbReference type="ARBA" id="ARBA00022553"/>
    </source>
</evidence>
<keyword evidence="9" id="KW-0472">Membrane</keyword>
<dbReference type="GO" id="GO:0000155">
    <property type="term" value="F:phosphorelay sensor kinase activity"/>
    <property type="evidence" value="ECO:0007669"/>
    <property type="project" value="InterPro"/>
</dbReference>
<keyword evidence="8" id="KW-0902">Two-component regulatory system</keyword>
<dbReference type="InterPro" id="IPR050482">
    <property type="entry name" value="Sensor_HK_TwoCompSys"/>
</dbReference>